<dbReference type="OrthoDB" id="9812811at2"/>
<dbReference type="InterPro" id="IPR024706">
    <property type="entry name" value="Peroxiredoxin_AhpC-typ"/>
</dbReference>
<dbReference type="PIRSF" id="PIRSF000239">
    <property type="entry name" value="AHPC"/>
    <property type="match status" value="1"/>
</dbReference>
<dbReference type="GO" id="GO:0033554">
    <property type="term" value="P:cellular response to stress"/>
    <property type="evidence" value="ECO:0007669"/>
    <property type="project" value="TreeGrafter"/>
</dbReference>
<evidence type="ECO:0000259" key="15">
    <source>
        <dbReference type="PROSITE" id="PS51352"/>
    </source>
</evidence>
<keyword evidence="17" id="KW-1185">Reference proteome</keyword>
<dbReference type="Gene3D" id="3.40.30.10">
    <property type="entry name" value="Glutaredoxin"/>
    <property type="match status" value="1"/>
</dbReference>
<evidence type="ECO:0000256" key="8">
    <source>
        <dbReference type="ARBA" id="ARBA00022862"/>
    </source>
</evidence>
<feature type="active site" description="Cysteine sulfenic acid (-SOH) intermediate; for peroxidase activity" evidence="14">
    <location>
        <position position="48"/>
    </location>
</feature>
<dbReference type="PROSITE" id="PS51352">
    <property type="entry name" value="THIOREDOXIN_2"/>
    <property type="match status" value="1"/>
</dbReference>
<proteinExistence type="inferred from homology"/>
<evidence type="ECO:0000256" key="12">
    <source>
        <dbReference type="ARBA" id="ARBA00032077"/>
    </source>
</evidence>
<evidence type="ECO:0000256" key="7">
    <source>
        <dbReference type="ARBA" id="ARBA00022559"/>
    </source>
</evidence>
<dbReference type="InterPro" id="IPR050217">
    <property type="entry name" value="Peroxiredoxin"/>
</dbReference>
<feature type="domain" description="Thioredoxin" evidence="15">
    <location>
        <begin position="3"/>
        <end position="161"/>
    </location>
</feature>
<dbReference type="RefSeq" id="WP_093395019.1">
    <property type="nucleotide sequence ID" value="NZ_FOUU01000005.1"/>
</dbReference>
<dbReference type="Pfam" id="PF00578">
    <property type="entry name" value="AhpC-TSA"/>
    <property type="match status" value="1"/>
</dbReference>
<dbReference type="GO" id="GO:0008379">
    <property type="term" value="F:thioredoxin peroxidase activity"/>
    <property type="evidence" value="ECO:0007669"/>
    <property type="project" value="TreeGrafter"/>
</dbReference>
<dbReference type="GO" id="GO:0006979">
    <property type="term" value="P:response to oxidative stress"/>
    <property type="evidence" value="ECO:0007669"/>
    <property type="project" value="TreeGrafter"/>
</dbReference>
<comment type="catalytic activity">
    <reaction evidence="13">
        <text>a hydroperoxide + NADH + H(+) = an alcohol + NAD(+) + H2O</text>
        <dbReference type="Rhea" id="RHEA:62628"/>
        <dbReference type="ChEBI" id="CHEBI:15377"/>
        <dbReference type="ChEBI" id="CHEBI:15378"/>
        <dbReference type="ChEBI" id="CHEBI:30879"/>
        <dbReference type="ChEBI" id="CHEBI:35924"/>
        <dbReference type="ChEBI" id="CHEBI:57540"/>
        <dbReference type="ChEBI" id="CHEBI:57945"/>
        <dbReference type="EC" id="1.11.1.26"/>
    </reaction>
</comment>
<dbReference type="FunFam" id="3.40.30.10:FF:000002">
    <property type="entry name" value="Alkyl hydroperoxide reductase C"/>
    <property type="match status" value="1"/>
</dbReference>
<dbReference type="Pfam" id="PF10417">
    <property type="entry name" value="1-cysPrx_C"/>
    <property type="match status" value="1"/>
</dbReference>
<dbReference type="SUPFAM" id="SSF52833">
    <property type="entry name" value="Thioredoxin-like"/>
    <property type="match status" value="1"/>
</dbReference>
<organism evidence="16 17">
    <name type="scientific">Thermodesulforhabdus norvegica</name>
    <dbReference type="NCBI Taxonomy" id="39841"/>
    <lineage>
        <taxon>Bacteria</taxon>
        <taxon>Pseudomonadati</taxon>
        <taxon>Thermodesulfobacteriota</taxon>
        <taxon>Syntrophobacteria</taxon>
        <taxon>Syntrophobacterales</taxon>
        <taxon>Thermodesulforhabdaceae</taxon>
        <taxon>Thermodesulforhabdus</taxon>
    </lineage>
</organism>
<dbReference type="PANTHER" id="PTHR10681:SF121">
    <property type="entry name" value="ALKYL HYDROPEROXIDE REDUCTASE C"/>
    <property type="match status" value="1"/>
</dbReference>
<comment type="subunit">
    <text evidence="3">Homodimer; disulfide-linked, upon oxidation. 5 homodimers assemble to form a ring-like decamer.</text>
</comment>
<evidence type="ECO:0000256" key="9">
    <source>
        <dbReference type="ARBA" id="ARBA00023002"/>
    </source>
</evidence>
<dbReference type="GO" id="GO:0102039">
    <property type="term" value="F:NADH-dependent peroxiredoxin activity"/>
    <property type="evidence" value="ECO:0007669"/>
    <property type="project" value="UniProtKB-EC"/>
</dbReference>
<dbReference type="GO" id="GO:0045454">
    <property type="term" value="P:cell redox homeostasis"/>
    <property type="evidence" value="ECO:0007669"/>
    <property type="project" value="TreeGrafter"/>
</dbReference>
<evidence type="ECO:0000313" key="17">
    <source>
        <dbReference type="Proteomes" id="UP000199611"/>
    </source>
</evidence>
<dbReference type="InterPro" id="IPR019479">
    <property type="entry name" value="Peroxiredoxin_C"/>
</dbReference>
<evidence type="ECO:0000256" key="13">
    <source>
        <dbReference type="ARBA" id="ARBA00047572"/>
    </source>
</evidence>
<evidence type="ECO:0000256" key="14">
    <source>
        <dbReference type="PIRSR" id="PIRSR000239-1"/>
    </source>
</evidence>
<dbReference type="InterPro" id="IPR036249">
    <property type="entry name" value="Thioredoxin-like_sf"/>
</dbReference>
<comment type="similarity">
    <text evidence="2">Belongs to the peroxiredoxin family. AhpC/Prx1 subfamily.</text>
</comment>
<keyword evidence="7" id="KW-0575">Peroxidase</keyword>
<evidence type="ECO:0000256" key="11">
    <source>
        <dbReference type="ARBA" id="ARBA00023284"/>
    </source>
</evidence>
<keyword evidence="11" id="KW-0676">Redox-active center</keyword>
<dbReference type="PANTHER" id="PTHR10681">
    <property type="entry name" value="THIOREDOXIN PEROXIDASE"/>
    <property type="match status" value="1"/>
</dbReference>
<evidence type="ECO:0000256" key="10">
    <source>
        <dbReference type="ARBA" id="ARBA00023157"/>
    </source>
</evidence>
<dbReference type="AlphaFoldDB" id="A0A1I4U9Q4"/>
<evidence type="ECO:0000256" key="6">
    <source>
        <dbReference type="ARBA" id="ARBA00022490"/>
    </source>
</evidence>
<protein>
    <recommendedName>
        <fullName evidence="5">Alkyl hydroperoxide reductase C</fullName>
        <ecNumber evidence="4">1.11.1.26</ecNumber>
    </recommendedName>
    <alternativeName>
        <fullName evidence="12">Peroxiredoxin</fullName>
    </alternativeName>
</protein>
<comment type="subcellular location">
    <subcellularLocation>
        <location evidence="1">Cytoplasm</location>
    </subcellularLocation>
</comment>
<dbReference type="EMBL" id="FOUU01000005">
    <property type="protein sequence ID" value="SFM85453.1"/>
    <property type="molecule type" value="Genomic_DNA"/>
</dbReference>
<name>A0A1I4U9Q4_9BACT</name>
<sequence length="199" mass="22316">MSIRPGLKAPDFELDGFYNGKIQKISLSDYKGKWVLLVFYPADFTFVCPTELVTIARRYKELRELDVEVLAISIDTPFVHKVWQEVELSKMIEGGVPYPLLSDLAGKVGKLYGVYDEDEGLNLRGTFLIDPDGVIQFSDIVNAPVGRNVEELIRRIKAFQHVRQSGGQEVCPAQWEPGKNTLKPGADLAGKVFEVWNNG</sequence>
<evidence type="ECO:0000256" key="4">
    <source>
        <dbReference type="ARBA" id="ARBA00013021"/>
    </source>
</evidence>
<dbReference type="InterPro" id="IPR013766">
    <property type="entry name" value="Thioredoxin_domain"/>
</dbReference>
<dbReference type="STRING" id="39841.SAMN05660836_01716"/>
<keyword evidence="6" id="KW-0963">Cytoplasm</keyword>
<accession>A0A1I4U9Q4</accession>
<dbReference type="CDD" id="cd03015">
    <property type="entry name" value="PRX_Typ2cys"/>
    <property type="match status" value="1"/>
</dbReference>
<dbReference type="EC" id="1.11.1.26" evidence="4"/>
<keyword evidence="10" id="KW-1015">Disulfide bond</keyword>
<dbReference type="Proteomes" id="UP000199611">
    <property type="component" value="Unassembled WGS sequence"/>
</dbReference>
<keyword evidence="8" id="KW-0049">Antioxidant</keyword>
<evidence type="ECO:0000256" key="5">
    <source>
        <dbReference type="ARBA" id="ARBA00017462"/>
    </source>
</evidence>
<reference evidence="16 17" key="1">
    <citation type="submission" date="2016-10" db="EMBL/GenBank/DDBJ databases">
        <authorList>
            <person name="de Groot N.N."/>
        </authorList>
    </citation>
    <scope>NUCLEOTIDE SEQUENCE [LARGE SCALE GENOMIC DNA]</scope>
    <source>
        <strain evidence="16 17">DSM 9990</strain>
    </source>
</reference>
<evidence type="ECO:0000256" key="3">
    <source>
        <dbReference type="ARBA" id="ARBA00011654"/>
    </source>
</evidence>
<dbReference type="NCBIfam" id="NF040737">
    <property type="entry name" value="peroxi_PrxU"/>
    <property type="match status" value="1"/>
</dbReference>
<dbReference type="GO" id="GO:0005829">
    <property type="term" value="C:cytosol"/>
    <property type="evidence" value="ECO:0007669"/>
    <property type="project" value="TreeGrafter"/>
</dbReference>
<dbReference type="GO" id="GO:0042744">
    <property type="term" value="P:hydrogen peroxide catabolic process"/>
    <property type="evidence" value="ECO:0007669"/>
    <property type="project" value="TreeGrafter"/>
</dbReference>
<dbReference type="InterPro" id="IPR000866">
    <property type="entry name" value="AhpC/TSA"/>
</dbReference>
<evidence type="ECO:0000256" key="1">
    <source>
        <dbReference type="ARBA" id="ARBA00004496"/>
    </source>
</evidence>
<gene>
    <name evidence="16" type="ORF">SAMN05660836_01716</name>
</gene>
<evidence type="ECO:0000256" key="2">
    <source>
        <dbReference type="ARBA" id="ARBA00009796"/>
    </source>
</evidence>
<keyword evidence="9" id="KW-0560">Oxidoreductase</keyword>
<evidence type="ECO:0000313" key="16">
    <source>
        <dbReference type="EMBL" id="SFM85453.1"/>
    </source>
</evidence>